<dbReference type="InterPro" id="IPR012337">
    <property type="entry name" value="RNaseH-like_sf"/>
</dbReference>
<dbReference type="PANTHER" id="PTHR35004">
    <property type="entry name" value="TRANSPOSASE RV3428C-RELATED"/>
    <property type="match status" value="1"/>
</dbReference>
<evidence type="ECO:0000259" key="1">
    <source>
        <dbReference type="PROSITE" id="PS50994"/>
    </source>
</evidence>
<feature type="domain" description="Integrase catalytic" evidence="1">
    <location>
        <begin position="150"/>
        <end position="343"/>
    </location>
</feature>
<organism evidence="2 3">
    <name type="scientific">Pseudoalteromonas luteoviolacea CPMOR-1</name>
    <dbReference type="NCBI Taxonomy" id="1365248"/>
    <lineage>
        <taxon>Bacteria</taxon>
        <taxon>Pseudomonadati</taxon>
        <taxon>Pseudomonadota</taxon>
        <taxon>Gammaproteobacteria</taxon>
        <taxon>Alteromonadales</taxon>
        <taxon>Pseudoalteromonadaceae</taxon>
        <taxon>Pseudoalteromonas</taxon>
    </lineage>
</organism>
<accession>A0A167H4P7</accession>
<evidence type="ECO:0000313" key="2">
    <source>
        <dbReference type="EMBL" id="KZN57630.1"/>
    </source>
</evidence>
<dbReference type="SUPFAM" id="SSF53098">
    <property type="entry name" value="Ribonuclease H-like"/>
    <property type="match status" value="1"/>
</dbReference>
<proteinExistence type="predicted"/>
<dbReference type="AlphaFoldDB" id="A0A167H4P7"/>
<dbReference type="Gene3D" id="3.30.420.10">
    <property type="entry name" value="Ribonuclease H-like superfamily/Ribonuclease H"/>
    <property type="match status" value="1"/>
</dbReference>
<sequence>MNALSLEYWAEQLDQAGHGQKGVIREKACETLGLSKDALYRRLRNLGWQSGKAKRSDAGSTSMSQESINMMVSLLNQSVRANGKRIMHVPVAKSILAANGYKSVSTSQISRVLARHNASIAMLDKTTPHVQLRSLGPNHVHQVDPSYCLLYYPPERKNRKVKGVRQSYMDESHFYANKPDNIENIKNLRVWRYVLTDHFSGAIRVKYYQAAGETTANLFDFLMWCWTVHEGSAFMGVPEMLVWDKGSANSSKAIKNVLKSLQVKCEEHKAGSPRAKGSVENGNDLVETQFESRLLMEPVNSVEELNAAAWAWQEAYNADKIADQNCKHTRHKMPRLDVWLMIYKPEFKHRLRQLPDEQICRLLLTKEGETRKVKGDLTVTYRHPVTKSQLVYDVSELEHILNGMTVEVSPVIVCESPDLMVGVKNPLGDVVYHQVKPLEFDVAGFRVDAPVIGERYASHAENATQTAVKAADRLAYPNMSDEEIEKAKKAKAAPFNGKLVTHSHLKDVEHETRITPKGETIQPASPIAKQIKESKRKGKVLDELDLRIMVAERLGRNLRPAEIDWLLQQEVVETEVNEVVEQLHRGIAETPVLKISG</sequence>
<dbReference type="GO" id="GO:0015074">
    <property type="term" value="P:DNA integration"/>
    <property type="evidence" value="ECO:0007669"/>
    <property type="project" value="InterPro"/>
</dbReference>
<name>A0A167H4P7_9GAMM</name>
<reference evidence="2 3" key="1">
    <citation type="submission" date="2013-07" db="EMBL/GenBank/DDBJ databases">
        <title>Comparative Genomic and Metabolomic Analysis of Twelve Strains of Pseudoalteromonas luteoviolacea.</title>
        <authorList>
            <person name="Vynne N.G."/>
            <person name="Mansson M."/>
            <person name="Gram L."/>
        </authorList>
    </citation>
    <scope>NUCLEOTIDE SEQUENCE [LARGE SCALE GENOMIC DNA]</scope>
    <source>
        <strain evidence="2 3">CPMOR-1</strain>
    </source>
</reference>
<comment type="caution">
    <text evidence="2">The sequence shown here is derived from an EMBL/GenBank/DDBJ whole genome shotgun (WGS) entry which is preliminary data.</text>
</comment>
<dbReference type="PROSITE" id="PS50994">
    <property type="entry name" value="INTEGRASE"/>
    <property type="match status" value="1"/>
</dbReference>
<dbReference type="EMBL" id="AUYC01000095">
    <property type="protein sequence ID" value="KZN57630.1"/>
    <property type="molecule type" value="Genomic_DNA"/>
</dbReference>
<dbReference type="GO" id="GO:0003676">
    <property type="term" value="F:nucleic acid binding"/>
    <property type="evidence" value="ECO:0007669"/>
    <property type="project" value="InterPro"/>
</dbReference>
<evidence type="ECO:0000313" key="3">
    <source>
        <dbReference type="Proteomes" id="UP000076486"/>
    </source>
</evidence>
<dbReference type="InterPro" id="IPR001584">
    <property type="entry name" value="Integrase_cat-core"/>
</dbReference>
<dbReference type="PANTHER" id="PTHR35004:SF7">
    <property type="entry name" value="INTEGRASE PROTEIN"/>
    <property type="match status" value="1"/>
</dbReference>
<dbReference type="InterPro" id="IPR036397">
    <property type="entry name" value="RNaseH_sf"/>
</dbReference>
<gene>
    <name evidence="2" type="ORF">N473_07070</name>
</gene>
<dbReference type="RefSeq" id="WP_063370408.1">
    <property type="nucleotide sequence ID" value="NZ_AUYC01000095.1"/>
</dbReference>
<dbReference type="PATRIC" id="fig|1365248.3.peg.5441"/>
<dbReference type="Proteomes" id="UP000076486">
    <property type="component" value="Unassembled WGS sequence"/>
</dbReference>
<protein>
    <recommendedName>
        <fullName evidence="1">Integrase catalytic domain-containing protein</fullName>
    </recommendedName>
</protein>